<evidence type="ECO:0008006" key="3">
    <source>
        <dbReference type="Google" id="ProtNLM"/>
    </source>
</evidence>
<protein>
    <recommendedName>
        <fullName evidence="3">DUF1570 domain-containing protein</fullName>
    </recommendedName>
</protein>
<organism evidence="1 2">
    <name type="scientific">Bacillus pseudomycoides</name>
    <dbReference type="NCBI Taxonomy" id="64104"/>
    <lineage>
        <taxon>Bacteria</taxon>
        <taxon>Bacillati</taxon>
        <taxon>Bacillota</taxon>
        <taxon>Bacilli</taxon>
        <taxon>Bacillales</taxon>
        <taxon>Bacillaceae</taxon>
        <taxon>Bacillus</taxon>
        <taxon>Bacillus cereus group</taxon>
    </lineage>
</organism>
<name>A0AA91VA43_9BACI</name>
<dbReference type="EMBL" id="NVOR01000083">
    <property type="protein sequence ID" value="PED81049.1"/>
    <property type="molecule type" value="Genomic_DNA"/>
</dbReference>
<dbReference type="Proteomes" id="UP000221020">
    <property type="component" value="Unassembled WGS sequence"/>
</dbReference>
<accession>A0AA91VA43</accession>
<gene>
    <name evidence="1" type="ORF">CON65_19430</name>
</gene>
<reference evidence="1 2" key="1">
    <citation type="submission" date="2017-09" db="EMBL/GenBank/DDBJ databases">
        <title>Large-scale bioinformatics analysis of Bacillus genomes uncovers conserved roles of natural products in bacterial physiology.</title>
        <authorList>
            <consortium name="Agbiome Team Llc"/>
            <person name="Bleich R.M."/>
            <person name="Grubbs K.J."/>
            <person name="Santa Maria K.C."/>
            <person name="Allen S.E."/>
            <person name="Farag S."/>
            <person name="Shank E.A."/>
            <person name="Bowers A."/>
        </authorList>
    </citation>
    <scope>NUCLEOTIDE SEQUENCE [LARGE SCALE GENOMIC DNA]</scope>
    <source>
        <strain evidence="1 2">AFS092012</strain>
    </source>
</reference>
<proteinExistence type="predicted"/>
<evidence type="ECO:0000313" key="2">
    <source>
        <dbReference type="Proteomes" id="UP000221020"/>
    </source>
</evidence>
<dbReference type="RefSeq" id="WP_097899139.1">
    <property type="nucleotide sequence ID" value="NZ_NVOR01000083.1"/>
</dbReference>
<evidence type="ECO:0000313" key="1">
    <source>
        <dbReference type="EMBL" id="PED81049.1"/>
    </source>
</evidence>
<dbReference type="AlphaFoldDB" id="A0AA91VA43"/>
<comment type="caution">
    <text evidence="1">The sequence shown here is derived from an EMBL/GenBank/DDBJ whole genome shotgun (WGS) entry which is preliminary data.</text>
</comment>
<sequence length="260" mass="30303">MKLAFSVTDSTHIQKIEAEGLKLLNELQGFIPLLQEKVTILSPPKGIVFHDLESATQVYSNIPMPAYTSRDLIHITPLIDVWKNIYLSVTDGKELEKAQQYYKQLNILDIATIAAHEFVHHAEEFHSDFDEIDEESMWFEEGVCFYLPRKLMMSHEQFKTIMQVEDELINIYQAEFSNYPLNEFGKSAENGSYAGAFYDYWRSTKLIRILVEQYFNNDIQALFSCYHEWVEIKEKIPLHLFFVQQLSLPPIHAKELGLLS</sequence>